<reference evidence="10" key="1">
    <citation type="submission" date="2010-02" db="EMBL/GenBank/DDBJ databases">
        <title>Complete sequence of Ferroglobus placidus DSM 10642.</title>
        <authorList>
            <consortium name="US DOE Joint Genome Institute"/>
            <person name="Lucas S."/>
            <person name="Copeland A."/>
            <person name="Lapidus A."/>
            <person name="Cheng J.-F."/>
            <person name="Bruce D."/>
            <person name="Goodwin L."/>
            <person name="Pitluck S."/>
            <person name="Saunders E."/>
            <person name="Brettin T."/>
            <person name="Detter J.C."/>
            <person name="Han C."/>
            <person name="Tapia R."/>
            <person name="Larimer F."/>
            <person name="Land M."/>
            <person name="Hauser L."/>
            <person name="Kyrpides N."/>
            <person name="Ivanova N."/>
            <person name="Holmes D."/>
            <person name="Lovley D."/>
            <person name="Kyrpides N."/>
            <person name="Anderson I.J."/>
            <person name="Woyke T."/>
        </authorList>
    </citation>
    <scope>NUCLEOTIDE SEQUENCE [LARGE SCALE GENOMIC DNA]</scope>
    <source>
        <strain evidence="10">DSM 10642 / AEDII12DO</strain>
    </source>
</reference>
<evidence type="ECO:0000256" key="1">
    <source>
        <dbReference type="ARBA" id="ARBA00022552"/>
    </source>
</evidence>
<keyword evidence="10" id="KW-1185">Reference proteome</keyword>
<dbReference type="PaxDb" id="589924-Ferp_0392"/>
<feature type="domain" description="DUF402" evidence="8">
    <location>
        <begin position="324"/>
        <end position="458"/>
    </location>
</feature>
<dbReference type="OrthoDB" id="84798at2157"/>
<dbReference type="HOGENOM" id="CLU_044303_0_0_2"/>
<name>D3S2N9_FERPA</name>
<dbReference type="KEGG" id="fpl:Ferp_0392"/>
<keyword evidence="1 6" id="KW-0698">rRNA processing</keyword>
<dbReference type="InterPro" id="IPR050212">
    <property type="entry name" value="Ntdp-like"/>
</dbReference>
<dbReference type="GO" id="GO:0035925">
    <property type="term" value="F:mRNA 3'-UTR AU-rich region binding"/>
    <property type="evidence" value="ECO:0007669"/>
    <property type="project" value="UniProtKB-UniRule"/>
</dbReference>
<sequence length="481" mass="54448">MRVRVRGIYSTAITKILLEEGLEVSHSSKKIRERFNLPENREPPTVTVKDTEQKHGVVIVGEYEHGKKVHEVLKKRVERAFSWTSKLPLHAIIKGKVVKAEKGKSVVDLGEYKGILDEEVKEGSEILVDVSRPFLPHEDYAKLSTNYTIYGKFVALIKGAGKKVIFSKHIANRSLKSDLLRLSALADVRDWSVKWRSSAAIGEFSEMIKDLKETYEKAEEIVEKGEEAEVGEIVYEGEFFSILCFGREAKKRLDDTRASVLPTIEGHHSLKSMNESEVVDLAEHILSHGIGDRERISKAVESYVASLMREQSLVSIEHVSLLSGEVKRLTPGKVVEANEDSFRMRRVFRSRGIYDGLNVEKNPGDYDLMEFSTKLPLVLHKYFGREGEFKGVYVNLNTPPEISRNAIRYVDVEIDVVATNEKVEVIDRESLERCCELGIISEDMKASYVSIAESLKDFLINFENLAEITIEDMKKVVKAQG</sequence>
<dbReference type="Proteomes" id="UP000002613">
    <property type="component" value="Chromosome"/>
</dbReference>
<dbReference type="InterPro" id="IPR007295">
    <property type="entry name" value="DUF402"/>
</dbReference>
<dbReference type="PANTHER" id="PTHR39159:SF1">
    <property type="entry name" value="UPF0374 PROTEIN YGAC"/>
    <property type="match status" value="1"/>
</dbReference>
<dbReference type="GO" id="GO:0016891">
    <property type="term" value="F:RNA endonuclease activity producing 5'-phosphomonoesters, hydrolytic mechanism"/>
    <property type="evidence" value="ECO:0007669"/>
    <property type="project" value="UniProtKB-UniRule"/>
</dbReference>
<organism evidence="9 10">
    <name type="scientific">Ferroglobus placidus (strain DSM 10642 / AEDII12DO)</name>
    <dbReference type="NCBI Taxonomy" id="589924"/>
    <lineage>
        <taxon>Archaea</taxon>
        <taxon>Methanobacteriati</taxon>
        <taxon>Methanobacteriota</taxon>
        <taxon>Archaeoglobi</taxon>
        <taxon>Archaeoglobales</taxon>
        <taxon>Archaeoglobaceae</taxon>
        <taxon>Ferroglobus</taxon>
    </lineage>
</organism>
<evidence type="ECO:0000256" key="2">
    <source>
        <dbReference type="ARBA" id="ARBA00022722"/>
    </source>
</evidence>
<evidence type="ECO:0000313" key="10">
    <source>
        <dbReference type="Proteomes" id="UP000002613"/>
    </source>
</evidence>
<keyword evidence="7" id="KW-0175">Coiled coil</keyword>
<evidence type="ECO:0000256" key="3">
    <source>
        <dbReference type="ARBA" id="ARBA00022759"/>
    </source>
</evidence>
<dbReference type="STRING" id="589924.Ferp_0392"/>
<dbReference type="EC" id="3.1.26.-" evidence="6"/>
<evidence type="ECO:0000256" key="4">
    <source>
        <dbReference type="ARBA" id="ARBA00022801"/>
    </source>
</evidence>
<proteinExistence type="inferred from homology"/>
<dbReference type="SUPFAM" id="SSF159234">
    <property type="entry name" value="FomD-like"/>
    <property type="match status" value="1"/>
</dbReference>
<keyword evidence="4 6" id="KW-0378">Hydrolase</keyword>
<dbReference type="EMBL" id="CP001899">
    <property type="protein sequence ID" value="ADC64569.1"/>
    <property type="molecule type" value="Genomic_DNA"/>
</dbReference>
<evidence type="ECO:0000256" key="7">
    <source>
        <dbReference type="SAM" id="Coils"/>
    </source>
</evidence>
<evidence type="ECO:0000313" key="9">
    <source>
        <dbReference type="EMBL" id="ADC64569.1"/>
    </source>
</evidence>
<dbReference type="Gene3D" id="2.40.380.10">
    <property type="entry name" value="FomD-like"/>
    <property type="match status" value="1"/>
</dbReference>
<accession>D3S2N9</accession>
<dbReference type="InterPro" id="IPR016730">
    <property type="entry name" value="RNA-bd_FAU-1"/>
</dbReference>
<evidence type="ECO:0000256" key="6">
    <source>
        <dbReference type="HAMAP-Rule" id="MF_01910"/>
    </source>
</evidence>
<keyword evidence="3 6" id="KW-0255">Endonuclease</keyword>
<comment type="similarity">
    <text evidence="6">Belongs to the FAU-1 family.</text>
</comment>
<keyword evidence="5 6" id="KW-0694">RNA-binding</keyword>
<dbReference type="HAMAP" id="MF_01910">
    <property type="entry name" value="RNA_binding_AU_1"/>
    <property type="match status" value="1"/>
</dbReference>
<dbReference type="RefSeq" id="WP_012964916.1">
    <property type="nucleotide sequence ID" value="NC_013849.1"/>
</dbReference>
<dbReference type="AlphaFoldDB" id="D3S2N9"/>
<dbReference type="PANTHER" id="PTHR39159">
    <property type="match status" value="1"/>
</dbReference>
<keyword evidence="2 6" id="KW-0540">Nuclease</keyword>
<reference evidence="9 10" key="2">
    <citation type="journal article" date="2011" name="Stand. Genomic Sci.">
        <title>Complete genome sequence of Ferroglobus placidus AEDII12DO.</title>
        <authorList>
            <person name="Anderson I."/>
            <person name="Risso C."/>
            <person name="Holmes D."/>
            <person name="Lucas S."/>
            <person name="Copeland A."/>
            <person name="Lapidus A."/>
            <person name="Cheng J.F."/>
            <person name="Bruce D."/>
            <person name="Goodwin L."/>
            <person name="Pitluck S."/>
            <person name="Saunders E."/>
            <person name="Brettin T."/>
            <person name="Detter J.C."/>
            <person name="Han C."/>
            <person name="Tapia R."/>
            <person name="Larimer F."/>
            <person name="Land M."/>
            <person name="Hauser L."/>
            <person name="Woyke T."/>
            <person name="Lovley D."/>
            <person name="Kyrpides N."/>
            <person name="Ivanova N."/>
        </authorList>
    </citation>
    <scope>NUCLEOTIDE SEQUENCE [LARGE SCALE GENOMIC DNA]</scope>
    <source>
        <strain evidence="10">DSM 10642 / AEDII12DO</strain>
    </source>
</reference>
<feature type="coiled-coil region" evidence="7">
    <location>
        <begin position="201"/>
        <end position="228"/>
    </location>
</feature>
<dbReference type="Pfam" id="PF04167">
    <property type="entry name" value="DUF402"/>
    <property type="match status" value="1"/>
</dbReference>
<protein>
    <recommendedName>
        <fullName evidence="6">Probable ribonuclease FAU-1</fullName>
        <ecNumber evidence="6">3.1.26.-</ecNumber>
    </recommendedName>
    <alternativeName>
        <fullName evidence="6">RNA-binding protein FAU-1</fullName>
    </alternativeName>
</protein>
<evidence type="ECO:0000256" key="5">
    <source>
        <dbReference type="ARBA" id="ARBA00022884"/>
    </source>
</evidence>
<dbReference type="eggNOG" id="arCOG04307">
    <property type="taxonomic scope" value="Archaea"/>
</dbReference>
<evidence type="ECO:0000259" key="8">
    <source>
        <dbReference type="Pfam" id="PF04167"/>
    </source>
</evidence>
<dbReference type="InterPro" id="IPR035930">
    <property type="entry name" value="FomD-like_sf"/>
</dbReference>
<comment type="function">
    <text evidence="6">Probable RNase involved in rRNA stability through maturation and/or degradation of precursor rRNAs. Binds to RNA in loop regions with AU-rich sequences.</text>
</comment>
<dbReference type="GO" id="GO:0006364">
    <property type="term" value="P:rRNA processing"/>
    <property type="evidence" value="ECO:0007669"/>
    <property type="project" value="UniProtKB-UniRule"/>
</dbReference>
<gene>
    <name evidence="6" type="primary">fau-1</name>
    <name evidence="9" type="ordered locus">Ferp_0392</name>
</gene>
<dbReference type="GeneID" id="8777890"/>